<gene>
    <name evidence="2" type="primary">LOC136090441</name>
</gene>
<accession>A0ABM4DFG4</accession>
<dbReference type="GeneID" id="136090441"/>
<dbReference type="Proteomes" id="UP001652625">
    <property type="component" value="Chromosome 14"/>
</dbReference>
<organism evidence="1 2">
    <name type="scientific">Hydra vulgaris</name>
    <name type="common">Hydra</name>
    <name type="synonym">Hydra attenuata</name>
    <dbReference type="NCBI Taxonomy" id="6087"/>
    <lineage>
        <taxon>Eukaryota</taxon>
        <taxon>Metazoa</taxon>
        <taxon>Cnidaria</taxon>
        <taxon>Hydrozoa</taxon>
        <taxon>Hydroidolina</taxon>
        <taxon>Anthoathecata</taxon>
        <taxon>Aplanulata</taxon>
        <taxon>Hydridae</taxon>
        <taxon>Hydra</taxon>
    </lineage>
</organism>
<proteinExistence type="predicted"/>
<reference evidence="2" key="1">
    <citation type="submission" date="2025-08" db="UniProtKB">
        <authorList>
            <consortium name="RefSeq"/>
        </authorList>
    </citation>
    <scope>IDENTIFICATION</scope>
</reference>
<evidence type="ECO:0000313" key="1">
    <source>
        <dbReference type="Proteomes" id="UP001652625"/>
    </source>
</evidence>
<sequence>MECTKYLNGLVPCRKHTLKDVCSELAHHLEECLPEGNRSIRKKFYHCVIVLLKQSYSNCTFGEEGAVGIVKRVCNVIRKRRERRLKSLLEVKYANRMLNISGINDSSFDKDIQFALVQRVPDIDHIRCLVRNMQCSLPYSEHKEHLFHPEIIMDEFERMSIVTKELGYCKLLKSCIPV</sequence>
<name>A0ABM4DFG4_HYDVU</name>
<keyword evidence="1" id="KW-1185">Reference proteome</keyword>
<dbReference type="RefSeq" id="XP_065673168.1">
    <property type="nucleotide sequence ID" value="XM_065817096.1"/>
</dbReference>
<protein>
    <submittedName>
        <fullName evidence="2">Uncharacterized protein LOC136090441</fullName>
    </submittedName>
</protein>
<evidence type="ECO:0000313" key="2">
    <source>
        <dbReference type="RefSeq" id="XP_065673168.1"/>
    </source>
</evidence>